<name>A0ABQ1UIN6_9NOCA</name>
<keyword evidence="5" id="KW-1185">Reference proteome</keyword>
<feature type="domain" description="Helicase ATP-binding" evidence="2">
    <location>
        <begin position="502"/>
        <end position="670"/>
    </location>
</feature>
<dbReference type="InterPro" id="IPR001650">
    <property type="entry name" value="Helicase_C-like"/>
</dbReference>
<dbReference type="GO" id="GO:0004386">
    <property type="term" value="F:helicase activity"/>
    <property type="evidence" value="ECO:0007669"/>
    <property type="project" value="UniProtKB-KW"/>
</dbReference>
<gene>
    <name evidence="4" type="primary">helZ</name>
    <name evidence="4" type="ORF">GCM10007298_12070</name>
</gene>
<accession>A0ABQ1UIN6</accession>
<dbReference type="CDD" id="cd18793">
    <property type="entry name" value="SF2_C_SNF"/>
    <property type="match status" value="1"/>
</dbReference>
<dbReference type="InterPro" id="IPR038718">
    <property type="entry name" value="SNF2-like_sf"/>
</dbReference>
<dbReference type="SMART" id="SM00490">
    <property type="entry name" value="HELICc"/>
    <property type="match status" value="1"/>
</dbReference>
<proteinExistence type="predicted"/>
<dbReference type="PROSITE" id="PS51194">
    <property type="entry name" value="HELICASE_CTER"/>
    <property type="match status" value="1"/>
</dbReference>
<dbReference type="PANTHER" id="PTHR10799">
    <property type="entry name" value="SNF2/RAD54 HELICASE FAMILY"/>
    <property type="match status" value="1"/>
</dbReference>
<dbReference type="InterPro" id="IPR049730">
    <property type="entry name" value="SNF2/RAD54-like_C"/>
</dbReference>
<keyword evidence="4" id="KW-0547">Nucleotide-binding</keyword>
<keyword evidence="4" id="KW-0347">Helicase</keyword>
<dbReference type="InterPro" id="IPR000330">
    <property type="entry name" value="SNF2_N"/>
</dbReference>
<evidence type="ECO:0000259" key="2">
    <source>
        <dbReference type="PROSITE" id="PS51192"/>
    </source>
</evidence>
<dbReference type="Proteomes" id="UP000632454">
    <property type="component" value="Unassembled WGS sequence"/>
</dbReference>
<dbReference type="Pfam" id="PF00176">
    <property type="entry name" value="SNF2-rel_dom"/>
    <property type="match status" value="1"/>
</dbReference>
<dbReference type="SMART" id="SM00487">
    <property type="entry name" value="DEXDc"/>
    <property type="match status" value="1"/>
</dbReference>
<evidence type="ECO:0000313" key="4">
    <source>
        <dbReference type="EMBL" id="GGF17641.1"/>
    </source>
</evidence>
<comment type="caution">
    <text evidence="4">The sequence shown here is derived from an EMBL/GenBank/DDBJ whole genome shotgun (WGS) entry which is preliminary data.</text>
</comment>
<dbReference type="SUPFAM" id="SSF52540">
    <property type="entry name" value="P-loop containing nucleoside triphosphate hydrolases"/>
    <property type="match status" value="2"/>
</dbReference>
<keyword evidence="4" id="KW-0067">ATP-binding</keyword>
<dbReference type="InterPro" id="IPR014001">
    <property type="entry name" value="Helicase_ATP-bd"/>
</dbReference>
<organism evidence="4 5">
    <name type="scientific">Williamsia phyllosphaerae</name>
    <dbReference type="NCBI Taxonomy" id="885042"/>
    <lineage>
        <taxon>Bacteria</taxon>
        <taxon>Bacillati</taxon>
        <taxon>Actinomycetota</taxon>
        <taxon>Actinomycetes</taxon>
        <taxon>Mycobacteriales</taxon>
        <taxon>Nocardiaceae</taxon>
        <taxon>Williamsia</taxon>
    </lineage>
</organism>
<sequence length="978" mass="105349">MARARMERVTSADTTHALWRPGIGLSLWFTDADGSPTATPDAATLPAPVAEVVSGRTLRRTISVTGPEPSTVRQVGSLTLGPAAATALLDDPGLPRTGELGYYTYLAASVRRFVSAGAVTPTLAWTTGSWVTRWTPLPSTHWRAWLSHAISAAPPVVVQNGGGEAVLDFCREVTDHECRRRCDGLSAGVFRSSLVRSLLPGADDEVPMSSDRASSASTAWQEWADGVRENESSLVLRLHEPEHADDEDPHSVPDDRWRLQVCRRSVDGLDVPIDLHRLDPHELDEVTTEVAAAVRAFSGLSRAGHDRATLDFLLNTDLVTDLLDSGAADLAGAGIVVLLPRTLAEVTPTLSLRGRTGVGATVERSVMVGLSEIRDFQWQLAIGDDVLDDGDLAALAAQKGSLVRVRGVWIRAEGSALSRAAEFITTQRALAASGDPADMGELFNLVTTGSDRLGVPVTSVSGLSWLDEVAAGGTLTPDPLSAPASLAAELRPYQHRGMEWLAHLASLGIGAVLADDMGLGKTVQVIALLCSEREVAADSDPAGRGPTLIICPMSVVGNWEREIARFAPHLQVLVHHGPGRSRRGPFTPAARAADVTITTFAIATRDTEALQSVSWRHVVVDEAQHIKNVNTAQSRAVRGIAARQRIALTGTPVENRLEDLRAVVDLVNPGLLGSPSVFKARFAESIERERDPDAARRLNAITSPFILRRVKTDPTIIADLPEKTELTVRANLTVEQAALYRAVTDDLMQALGRSDSDGTHEGHRVRTVLAALTRLKQVCNHPAHFLGDGSALVRRNAHRSGKLELLADILENIVADGERALIFTQFTAFGEMLAPWLSKVCGEDVSFLHGGLSRTARDRMVSEFQDEAGPPVLMASLKAGGTGLNLTAANHVVHLDRWWNPAVEAQATDRAYRIGQTKRVEVRTFVCVGTIEERIDAMITDKRALSDLTVTAGESWLADIANDDLYDLMRLRDEAVGD</sequence>
<dbReference type="Pfam" id="PF12419">
    <property type="entry name" value="DUF3670"/>
    <property type="match status" value="1"/>
</dbReference>
<dbReference type="PROSITE" id="PS51192">
    <property type="entry name" value="HELICASE_ATP_BIND_1"/>
    <property type="match status" value="1"/>
</dbReference>
<dbReference type="InterPro" id="IPR022138">
    <property type="entry name" value="DUF3670"/>
</dbReference>
<feature type="domain" description="Helicase C-terminal" evidence="3">
    <location>
        <begin position="805"/>
        <end position="977"/>
    </location>
</feature>
<dbReference type="CDD" id="cd18012">
    <property type="entry name" value="DEXQc_arch_SWI2_SNF2"/>
    <property type="match status" value="1"/>
</dbReference>
<dbReference type="Gene3D" id="3.40.50.10810">
    <property type="entry name" value="Tandem AAA-ATPase domain"/>
    <property type="match status" value="1"/>
</dbReference>
<reference evidence="5" key="1">
    <citation type="journal article" date="2019" name="Int. J. Syst. Evol. Microbiol.">
        <title>The Global Catalogue of Microorganisms (GCM) 10K type strain sequencing project: providing services to taxonomists for standard genome sequencing and annotation.</title>
        <authorList>
            <consortium name="The Broad Institute Genomics Platform"/>
            <consortium name="The Broad Institute Genome Sequencing Center for Infectious Disease"/>
            <person name="Wu L."/>
            <person name="Ma J."/>
        </authorList>
    </citation>
    <scope>NUCLEOTIDE SEQUENCE [LARGE SCALE GENOMIC DNA]</scope>
    <source>
        <strain evidence="5">CCM 7855</strain>
    </source>
</reference>
<evidence type="ECO:0000256" key="1">
    <source>
        <dbReference type="ARBA" id="ARBA00022801"/>
    </source>
</evidence>
<dbReference type="EMBL" id="BMCS01000001">
    <property type="protein sequence ID" value="GGF17641.1"/>
    <property type="molecule type" value="Genomic_DNA"/>
</dbReference>
<evidence type="ECO:0000259" key="3">
    <source>
        <dbReference type="PROSITE" id="PS51194"/>
    </source>
</evidence>
<evidence type="ECO:0000313" key="5">
    <source>
        <dbReference type="Proteomes" id="UP000632454"/>
    </source>
</evidence>
<dbReference type="InterPro" id="IPR027417">
    <property type="entry name" value="P-loop_NTPase"/>
</dbReference>
<protein>
    <submittedName>
        <fullName evidence="4">Helicase HelZ</fullName>
    </submittedName>
</protein>
<keyword evidence="1" id="KW-0378">Hydrolase</keyword>
<dbReference type="Pfam" id="PF00271">
    <property type="entry name" value="Helicase_C"/>
    <property type="match status" value="1"/>
</dbReference>
<dbReference type="Gene3D" id="3.40.50.300">
    <property type="entry name" value="P-loop containing nucleotide triphosphate hydrolases"/>
    <property type="match status" value="1"/>
</dbReference>